<dbReference type="Proteomes" id="UP001054857">
    <property type="component" value="Unassembled WGS sequence"/>
</dbReference>
<proteinExistence type="predicted"/>
<reference evidence="1 2" key="1">
    <citation type="journal article" date="2021" name="Sci. Rep.">
        <title>Genome sequencing of the multicellular alga Astrephomene provides insights into convergent evolution of germ-soma differentiation.</title>
        <authorList>
            <person name="Yamashita S."/>
            <person name="Yamamoto K."/>
            <person name="Matsuzaki R."/>
            <person name="Suzuki S."/>
            <person name="Yamaguchi H."/>
            <person name="Hirooka S."/>
            <person name="Minakuchi Y."/>
            <person name="Miyagishima S."/>
            <person name="Kawachi M."/>
            <person name="Toyoda A."/>
            <person name="Nozaki H."/>
        </authorList>
    </citation>
    <scope>NUCLEOTIDE SEQUENCE [LARGE SCALE GENOMIC DNA]</scope>
    <source>
        <strain evidence="1 2">NIES-4017</strain>
    </source>
</reference>
<gene>
    <name evidence="1" type="ORF">Agub_g891</name>
</gene>
<organism evidence="1 2">
    <name type="scientific">Astrephomene gubernaculifera</name>
    <dbReference type="NCBI Taxonomy" id="47775"/>
    <lineage>
        <taxon>Eukaryota</taxon>
        <taxon>Viridiplantae</taxon>
        <taxon>Chlorophyta</taxon>
        <taxon>core chlorophytes</taxon>
        <taxon>Chlorophyceae</taxon>
        <taxon>CS clade</taxon>
        <taxon>Chlamydomonadales</taxon>
        <taxon>Astrephomenaceae</taxon>
        <taxon>Astrephomene</taxon>
    </lineage>
</organism>
<sequence length="163" mass="17263">MVVSAQRELFFAVRSSVAANNTSRGSDGGASGSSSGNSNATSNGLLMEVMMDAARFNSTVKVITAGGRSALSALEAAVSRSLTSRSQLQRLMQLLYDESYYGPLDSGSSSGGGLTTDDLVAARSRILGRAQSRLTWLAAHQQPICAFLRAERLATAQQQRRRS</sequence>
<evidence type="ECO:0000313" key="2">
    <source>
        <dbReference type="Proteomes" id="UP001054857"/>
    </source>
</evidence>
<keyword evidence="2" id="KW-1185">Reference proteome</keyword>
<accession>A0AAD3DH76</accession>
<dbReference type="AlphaFoldDB" id="A0AAD3DH76"/>
<dbReference type="EMBL" id="BMAR01000001">
    <property type="protein sequence ID" value="GFR40347.1"/>
    <property type="molecule type" value="Genomic_DNA"/>
</dbReference>
<comment type="caution">
    <text evidence="1">The sequence shown here is derived from an EMBL/GenBank/DDBJ whole genome shotgun (WGS) entry which is preliminary data.</text>
</comment>
<protein>
    <submittedName>
        <fullName evidence="1">Uncharacterized protein</fullName>
    </submittedName>
</protein>
<name>A0AAD3DH76_9CHLO</name>
<evidence type="ECO:0000313" key="1">
    <source>
        <dbReference type="EMBL" id="GFR40347.1"/>
    </source>
</evidence>